<reference evidence="2" key="1">
    <citation type="submission" date="2022-11" db="UniProtKB">
        <authorList>
            <consortium name="WormBaseParasite"/>
        </authorList>
    </citation>
    <scope>IDENTIFICATION</scope>
</reference>
<dbReference type="Proteomes" id="UP000887579">
    <property type="component" value="Unplaced"/>
</dbReference>
<proteinExistence type="predicted"/>
<organism evidence="1 2">
    <name type="scientific">Panagrolaimus sp. ES5</name>
    <dbReference type="NCBI Taxonomy" id="591445"/>
    <lineage>
        <taxon>Eukaryota</taxon>
        <taxon>Metazoa</taxon>
        <taxon>Ecdysozoa</taxon>
        <taxon>Nematoda</taxon>
        <taxon>Chromadorea</taxon>
        <taxon>Rhabditida</taxon>
        <taxon>Tylenchina</taxon>
        <taxon>Panagrolaimomorpha</taxon>
        <taxon>Panagrolaimoidea</taxon>
        <taxon>Panagrolaimidae</taxon>
        <taxon>Panagrolaimus</taxon>
    </lineage>
</organism>
<name>A0AC34F028_9BILA</name>
<accession>A0AC34F028</accession>
<evidence type="ECO:0000313" key="2">
    <source>
        <dbReference type="WBParaSite" id="ES5_v2.g10319.t1"/>
    </source>
</evidence>
<evidence type="ECO:0000313" key="1">
    <source>
        <dbReference type="Proteomes" id="UP000887579"/>
    </source>
</evidence>
<sequence>MDAKLKYFYELNMETYEMFEAQDPETGEFDVIFEIDGKKLYAHKFKLCGVSSTFKSMLSERWTTPNEPIQIKDYSFDDFKKFVAFIYSGECEFIHENILVMVDMSEFYNVKVFKKACEDFLLKSEWNLENVFQMLELAYKYSKEDLKQSLLAFISNNLSNFLKTEEFQSLPHFNVLDVVKSNQDTVIPEELFEAVFKRAEKQAMEKEQSDVDLNLNEAIKEELSDILPFFKFKSMKLEFLIKFVVSKSFLFSGNELSDILWARYSESQYTVSFVDINGKIMKGALKCSDNERIFQIIQSKKYKSCITWQYAQKDFCWELQQHLIPAPTSKLIKNDNIKWYLVLSNFGSYIVVKQAIHLTQGDILLAELHAEHGFKCSTNCKIV</sequence>
<protein>
    <submittedName>
        <fullName evidence="2">BTB domain-containing protein</fullName>
    </submittedName>
</protein>
<dbReference type="WBParaSite" id="ES5_v2.g10319.t1">
    <property type="protein sequence ID" value="ES5_v2.g10319.t1"/>
    <property type="gene ID" value="ES5_v2.g10319"/>
</dbReference>